<name>A0ABR2ID79_9EUKA</name>
<evidence type="ECO:0000313" key="3">
    <source>
        <dbReference type="Proteomes" id="UP001470230"/>
    </source>
</evidence>
<dbReference type="Proteomes" id="UP001470230">
    <property type="component" value="Unassembled WGS sequence"/>
</dbReference>
<reference evidence="2 3" key="1">
    <citation type="submission" date="2024-04" db="EMBL/GenBank/DDBJ databases">
        <title>Tritrichomonas musculus Genome.</title>
        <authorList>
            <person name="Alves-Ferreira E."/>
            <person name="Grigg M."/>
            <person name="Lorenzi H."/>
            <person name="Galac M."/>
        </authorList>
    </citation>
    <scope>NUCLEOTIDE SEQUENCE [LARGE SCALE GENOMIC DNA]</scope>
    <source>
        <strain evidence="2 3">EAF2021</strain>
    </source>
</reference>
<dbReference type="EMBL" id="JAPFFF010000018">
    <property type="protein sequence ID" value="KAK8860999.1"/>
    <property type="molecule type" value="Genomic_DNA"/>
</dbReference>
<accession>A0ABR2ID79</accession>
<organism evidence="2 3">
    <name type="scientific">Tritrichomonas musculus</name>
    <dbReference type="NCBI Taxonomy" id="1915356"/>
    <lineage>
        <taxon>Eukaryota</taxon>
        <taxon>Metamonada</taxon>
        <taxon>Parabasalia</taxon>
        <taxon>Tritrichomonadida</taxon>
        <taxon>Tritrichomonadidae</taxon>
        <taxon>Tritrichomonas</taxon>
    </lineage>
</organism>
<sequence>MNQTQPQLDTAQTLEASNSYLKEAYSTKLVENIATNMDLQNGYVILKNLKNIPTNSNNKLNNNNEKKVVKYPRCFTRSPSNVGLSLSRPSRPSLPPNMKFTPPNQKLEQSNIRNNNNAIQEGKNQIFSSEMLSGQVLFVYNS</sequence>
<evidence type="ECO:0000256" key="1">
    <source>
        <dbReference type="SAM" id="MobiDB-lite"/>
    </source>
</evidence>
<feature type="region of interest" description="Disordered" evidence="1">
    <location>
        <begin position="80"/>
        <end position="103"/>
    </location>
</feature>
<evidence type="ECO:0000313" key="2">
    <source>
        <dbReference type="EMBL" id="KAK8860999.1"/>
    </source>
</evidence>
<proteinExistence type="predicted"/>
<protein>
    <submittedName>
        <fullName evidence="2">Uncharacterized protein</fullName>
    </submittedName>
</protein>
<gene>
    <name evidence="2" type="ORF">M9Y10_012691</name>
</gene>
<keyword evidence="3" id="KW-1185">Reference proteome</keyword>
<comment type="caution">
    <text evidence="2">The sequence shown here is derived from an EMBL/GenBank/DDBJ whole genome shotgun (WGS) entry which is preliminary data.</text>
</comment>